<feature type="domain" description="Fibronectin type-III" evidence="1">
    <location>
        <begin position="1"/>
        <end position="56"/>
    </location>
</feature>
<name>A0A9D4M1U5_DREPO</name>
<dbReference type="Proteomes" id="UP000828390">
    <property type="component" value="Unassembled WGS sequence"/>
</dbReference>
<organism evidence="2 3">
    <name type="scientific">Dreissena polymorpha</name>
    <name type="common">Zebra mussel</name>
    <name type="synonym">Mytilus polymorpha</name>
    <dbReference type="NCBI Taxonomy" id="45954"/>
    <lineage>
        <taxon>Eukaryota</taxon>
        <taxon>Metazoa</taxon>
        <taxon>Spiralia</taxon>
        <taxon>Lophotrochozoa</taxon>
        <taxon>Mollusca</taxon>
        <taxon>Bivalvia</taxon>
        <taxon>Autobranchia</taxon>
        <taxon>Heteroconchia</taxon>
        <taxon>Euheterodonta</taxon>
        <taxon>Imparidentia</taxon>
        <taxon>Neoheterodontei</taxon>
        <taxon>Myida</taxon>
        <taxon>Dreissenoidea</taxon>
        <taxon>Dreissenidae</taxon>
        <taxon>Dreissena</taxon>
    </lineage>
</organism>
<keyword evidence="3" id="KW-1185">Reference proteome</keyword>
<evidence type="ECO:0000313" key="2">
    <source>
        <dbReference type="EMBL" id="KAH3866876.1"/>
    </source>
</evidence>
<sequence length="91" mass="10198">MVPTWTNVTLANGVNMNSFILAYLQEWMEYEVKILAYNDVGDSSFSAVVLERTRESGMFNILAAVWISPHVKAHLIGHQLPLVSFVMSIAL</sequence>
<proteinExistence type="predicted"/>
<dbReference type="InterPro" id="IPR003961">
    <property type="entry name" value="FN3_dom"/>
</dbReference>
<evidence type="ECO:0000313" key="3">
    <source>
        <dbReference type="Proteomes" id="UP000828390"/>
    </source>
</evidence>
<evidence type="ECO:0000259" key="1">
    <source>
        <dbReference type="PROSITE" id="PS50853"/>
    </source>
</evidence>
<dbReference type="PROSITE" id="PS50853">
    <property type="entry name" value="FN3"/>
    <property type="match status" value="1"/>
</dbReference>
<gene>
    <name evidence="2" type="ORF">DPMN_029999</name>
</gene>
<comment type="caution">
    <text evidence="2">The sequence shown here is derived from an EMBL/GenBank/DDBJ whole genome shotgun (WGS) entry which is preliminary data.</text>
</comment>
<reference evidence="2" key="2">
    <citation type="submission" date="2020-11" db="EMBL/GenBank/DDBJ databases">
        <authorList>
            <person name="McCartney M.A."/>
            <person name="Auch B."/>
            <person name="Kono T."/>
            <person name="Mallez S."/>
            <person name="Becker A."/>
            <person name="Gohl D.M."/>
            <person name="Silverstein K.A.T."/>
            <person name="Koren S."/>
            <person name="Bechman K.B."/>
            <person name="Herman A."/>
            <person name="Abrahante J.E."/>
            <person name="Garbe J."/>
        </authorList>
    </citation>
    <scope>NUCLEOTIDE SEQUENCE</scope>
    <source>
        <strain evidence="2">Duluth1</strain>
        <tissue evidence="2">Whole animal</tissue>
    </source>
</reference>
<accession>A0A9D4M1U5</accession>
<dbReference type="CDD" id="cd00063">
    <property type="entry name" value="FN3"/>
    <property type="match status" value="1"/>
</dbReference>
<reference evidence="2" key="1">
    <citation type="journal article" date="2019" name="bioRxiv">
        <title>The Genome of the Zebra Mussel, Dreissena polymorpha: A Resource for Invasive Species Research.</title>
        <authorList>
            <person name="McCartney M.A."/>
            <person name="Auch B."/>
            <person name="Kono T."/>
            <person name="Mallez S."/>
            <person name="Zhang Y."/>
            <person name="Obille A."/>
            <person name="Becker A."/>
            <person name="Abrahante J.E."/>
            <person name="Garbe J."/>
            <person name="Badalamenti J.P."/>
            <person name="Herman A."/>
            <person name="Mangelson H."/>
            <person name="Liachko I."/>
            <person name="Sullivan S."/>
            <person name="Sone E.D."/>
            <person name="Koren S."/>
            <person name="Silverstein K.A.T."/>
            <person name="Beckman K.B."/>
            <person name="Gohl D.M."/>
        </authorList>
    </citation>
    <scope>NUCLEOTIDE SEQUENCE</scope>
    <source>
        <strain evidence="2">Duluth1</strain>
        <tissue evidence="2">Whole animal</tissue>
    </source>
</reference>
<dbReference type="SUPFAM" id="SSF49265">
    <property type="entry name" value="Fibronectin type III"/>
    <property type="match status" value="1"/>
</dbReference>
<dbReference type="InterPro" id="IPR013783">
    <property type="entry name" value="Ig-like_fold"/>
</dbReference>
<protein>
    <recommendedName>
        <fullName evidence="1">Fibronectin type-III domain-containing protein</fullName>
    </recommendedName>
</protein>
<dbReference type="EMBL" id="JAIWYP010000002">
    <property type="protein sequence ID" value="KAH3866876.1"/>
    <property type="molecule type" value="Genomic_DNA"/>
</dbReference>
<dbReference type="AlphaFoldDB" id="A0A9D4M1U5"/>
<dbReference type="InterPro" id="IPR036116">
    <property type="entry name" value="FN3_sf"/>
</dbReference>
<dbReference type="Gene3D" id="2.60.40.10">
    <property type="entry name" value="Immunoglobulins"/>
    <property type="match status" value="1"/>
</dbReference>